<dbReference type="Proteomes" id="UP000293347">
    <property type="component" value="Unassembled WGS sequence"/>
</dbReference>
<dbReference type="PANTHER" id="PTHR30250:SF26">
    <property type="entry name" value="PSMA PROTEIN"/>
    <property type="match status" value="1"/>
</dbReference>
<feature type="transmembrane region" description="Helical" evidence="6">
    <location>
        <begin position="467"/>
        <end position="488"/>
    </location>
</feature>
<dbReference type="InterPro" id="IPR050833">
    <property type="entry name" value="Poly_Biosynth_Transport"/>
</dbReference>
<evidence type="ECO:0000256" key="5">
    <source>
        <dbReference type="ARBA" id="ARBA00023136"/>
    </source>
</evidence>
<dbReference type="EMBL" id="SJSL01000002">
    <property type="protein sequence ID" value="TCD01694.1"/>
    <property type="molecule type" value="Genomic_DNA"/>
</dbReference>
<feature type="transmembrane region" description="Helical" evidence="6">
    <location>
        <begin position="312"/>
        <end position="334"/>
    </location>
</feature>
<feature type="transmembrane region" description="Helical" evidence="6">
    <location>
        <begin position="443"/>
        <end position="461"/>
    </location>
</feature>
<dbReference type="OrthoDB" id="5751261at2"/>
<feature type="transmembrane region" description="Helical" evidence="6">
    <location>
        <begin position="377"/>
        <end position="395"/>
    </location>
</feature>
<dbReference type="RefSeq" id="WP_131596494.1">
    <property type="nucleotide sequence ID" value="NZ_SJSL01000002.1"/>
</dbReference>
<dbReference type="PANTHER" id="PTHR30250">
    <property type="entry name" value="PST FAMILY PREDICTED COLANIC ACID TRANSPORTER"/>
    <property type="match status" value="1"/>
</dbReference>
<feature type="transmembrane region" description="Helical" evidence="6">
    <location>
        <begin position="7"/>
        <end position="28"/>
    </location>
</feature>
<evidence type="ECO:0008006" key="9">
    <source>
        <dbReference type="Google" id="ProtNLM"/>
    </source>
</evidence>
<keyword evidence="2" id="KW-1003">Cell membrane</keyword>
<feature type="transmembrane region" description="Helical" evidence="6">
    <location>
        <begin position="228"/>
        <end position="246"/>
    </location>
</feature>
<feature type="transmembrane region" description="Helical" evidence="6">
    <location>
        <begin position="346"/>
        <end position="365"/>
    </location>
</feature>
<evidence type="ECO:0000256" key="2">
    <source>
        <dbReference type="ARBA" id="ARBA00022475"/>
    </source>
</evidence>
<name>A0A4R0NRI2_9SPHI</name>
<feature type="transmembrane region" description="Helical" evidence="6">
    <location>
        <begin position="40"/>
        <end position="65"/>
    </location>
</feature>
<keyword evidence="8" id="KW-1185">Reference proteome</keyword>
<accession>A0A4R0NRI2</accession>
<evidence type="ECO:0000256" key="1">
    <source>
        <dbReference type="ARBA" id="ARBA00004651"/>
    </source>
</evidence>
<evidence type="ECO:0000256" key="6">
    <source>
        <dbReference type="SAM" id="Phobius"/>
    </source>
</evidence>
<evidence type="ECO:0000256" key="3">
    <source>
        <dbReference type="ARBA" id="ARBA00022692"/>
    </source>
</evidence>
<organism evidence="7 8">
    <name type="scientific">Pedobacter psychroterrae</name>
    <dbReference type="NCBI Taxonomy" id="2530453"/>
    <lineage>
        <taxon>Bacteria</taxon>
        <taxon>Pseudomonadati</taxon>
        <taxon>Bacteroidota</taxon>
        <taxon>Sphingobacteriia</taxon>
        <taxon>Sphingobacteriales</taxon>
        <taxon>Sphingobacteriaceae</taxon>
        <taxon>Pedobacter</taxon>
    </lineage>
</organism>
<reference evidence="7 8" key="1">
    <citation type="submission" date="2019-02" db="EMBL/GenBank/DDBJ databases">
        <title>Pedobacter sp. RP-1-14 sp. nov., isolated from Arctic soil.</title>
        <authorList>
            <person name="Dahal R.H."/>
        </authorList>
    </citation>
    <scope>NUCLEOTIDE SEQUENCE [LARGE SCALE GENOMIC DNA]</scope>
    <source>
        <strain evidence="7 8">RP-1-14</strain>
    </source>
</reference>
<dbReference type="InterPro" id="IPR002797">
    <property type="entry name" value="Polysacc_synth"/>
</dbReference>
<evidence type="ECO:0000313" key="7">
    <source>
        <dbReference type="EMBL" id="TCD01694.1"/>
    </source>
</evidence>
<evidence type="ECO:0000256" key="4">
    <source>
        <dbReference type="ARBA" id="ARBA00022989"/>
    </source>
</evidence>
<feature type="transmembrane region" description="Helical" evidence="6">
    <location>
        <begin position="86"/>
        <end position="109"/>
    </location>
</feature>
<protein>
    <recommendedName>
        <fullName evidence="9">O-antigen/teichoic acid export membrane protein</fullName>
    </recommendedName>
</protein>
<proteinExistence type="predicted"/>
<keyword evidence="5 6" id="KW-0472">Membrane</keyword>
<dbReference type="GO" id="GO:0005886">
    <property type="term" value="C:plasma membrane"/>
    <property type="evidence" value="ECO:0007669"/>
    <property type="project" value="UniProtKB-SubCell"/>
</dbReference>
<keyword evidence="4 6" id="KW-1133">Transmembrane helix</keyword>
<feature type="transmembrane region" description="Helical" evidence="6">
    <location>
        <begin position="401"/>
        <end position="422"/>
    </location>
</feature>
<evidence type="ECO:0000313" key="8">
    <source>
        <dbReference type="Proteomes" id="UP000293347"/>
    </source>
</evidence>
<dbReference type="Pfam" id="PF01943">
    <property type="entry name" value="Polysacc_synt"/>
    <property type="match status" value="1"/>
</dbReference>
<feature type="transmembrane region" description="Helical" evidence="6">
    <location>
        <begin position="188"/>
        <end position="207"/>
    </location>
</feature>
<keyword evidence="3 6" id="KW-0812">Transmembrane</keyword>
<comment type="caution">
    <text evidence="7">The sequence shown here is derived from an EMBL/GenBank/DDBJ whole genome shotgun (WGS) entry which is preliminary data.</text>
</comment>
<dbReference type="AlphaFoldDB" id="A0A4R0NRI2"/>
<sequence length="506" mass="57116">MNRTRSAFIGAISSQVFTIVAILINLVTTPFILHHLNSSIYGLSIIIFQITTYLGMFDFGLTAGVERFLAGTRGDSEEEKGKIQQIISTSFVVYALMGLLVVVVGSIFAPFVGDFFKVPVNFSDDVQTIVVVLSILVGLQFLLRAVSGIFFAHQRQFLSNTLSFILNISNIIFTVFFVYLGYELWSFVYAQILVFLFNTMLTLFFFRKHYGYIKFKIADFQMSLLKDMFSYGFYLFIIGIAVQIVFQTDRVIIGSIVSLSAVSIYALTSKLPEMASQLIWKITDNSFPGMVELSKQTETSPFLIVHNKLMKLTISLSTSAFWIICAITAPFITLWVGKDYFAGQNFIFMISYLYLIQLTFIHVSSMCLNGAGIARQLSLMSILEAVINLGLSIYLAKTMGLIGVLIGTISAGLLTSFWYVPYLTSKFMKISVKSYIFSLLKPILFCSVFDGVVYVLFRGFFTKINNWIEFVLYSGIFSLLILIPLVWYNKDMLNDIRQKLIRKSAA</sequence>
<feature type="transmembrane region" description="Helical" evidence="6">
    <location>
        <begin position="252"/>
        <end position="268"/>
    </location>
</feature>
<gene>
    <name evidence="7" type="ORF">EZ437_13330</name>
</gene>
<feature type="transmembrane region" description="Helical" evidence="6">
    <location>
        <begin position="164"/>
        <end position="182"/>
    </location>
</feature>
<feature type="transmembrane region" description="Helical" evidence="6">
    <location>
        <begin position="129"/>
        <end position="152"/>
    </location>
</feature>
<comment type="subcellular location">
    <subcellularLocation>
        <location evidence="1">Cell membrane</location>
        <topology evidence="1">Multi-pass membrane protein</topology>
    </subcellularLocation>
</comment>